<dbReference type="HOGENOM" id="CLU_2385159_0_0_11"/>
<evidence type="ECO:0000313" key="1">
    <source>
        <dbReference type="EMBL" id="ACY95658.1"/>
    </source>
</evidence>
<organism evidence="1 2">
    <name type="scientific">Thermomonospora curvata (strain ATCC 19995 / DSM 43183 / JCM 3096 / KCTC 9072 / NBRC 15933 / NCIMB 10081 / Henssen B9)</name>
    <dbReference type="NCBI Taxonomy" id="471852"/>
    <lineage>
        <taxon>Bacteria</taxon>
        <taxon>Bacillati</taxon>
        <taxon>Actinomycetota</taxon>
        <taxon>Actinomycetes</taxon>
        <taxon>Streptosporangiales</taxon>
        <taxon>Thermomonosporaceae</taxon>
        <taxon>Thermomonospora</taxon>
    </lineage>
</organism>
<reference evidence="1 2" key="1">
    <citation type="journal article" date="2011" name="Stand. Genomic Sci.">
        <title>Complete genome sequence of Thermomonospora curvata type strain (B9).</title>
        <authorList>
            <person name="Chertkov O."/>
            <person name="Sikorski J."/>
            <person name="Nolan M."/>
            <person name="Lapidus A."/>
            <person name="Lucas S."/>
            <person name="Del Rio T.G."/>
            <person name="Tice H."/>
            <person name="Cheng J.F."/>
            <person name="Goodwin L."/>
            <person name="Pitluck S."/>
            <person name="Liolios K."/>
            <person name="Ivanova N."/>
            <person name="Mavromatis K."/>
            <person name="Mikhailova N."/>
            <person name="Ovchinnikova G."/>
            <person name="Pati A."/>
            <person name="Chen A."/>
            <person name="Palaniappan K."/>
            <person name="Djao O.D."/>
            <person name="Land M."/>
            <person name="Hauser L."/>
            <person name="Chang Y.J."/>
            <person name="Jeffries C.D."/>
            <person name="Brettin T."/>
            <person name="Han C."/>
            <person name="Detter J.C."/>
            <person name="Rohde M."/>
            <person name="Goker M."/>
            <person name="Woyke T."/>
            <person name="Bristow J."/>
            <person name="Eisen J.A."/>
            <person name="Markowitz V."/>
            <person name="Hugenholtz P."/>
            <person name="Klenk H.P."/>
            <person name="Kyrpides N.C."/>
        </authorList>
    </citation>
    <scope>NUCLEOTIDE SEQUENCE [LARGE SCALE GENOMIC DNA]</scope>
    <source>
        <strain evidence="2">ATCC 19995 / DSM 43183 / JCM 3096 / KCTC 9072 / NBRC 15933 / NCIMB 10081 / Henssen B9</strain>
    </source>
</reference>
<dbReference type="STRING" id="471852.Tcur_0050"/>
<proteinExistence type="predicted"/>
<protein>
    <submittedName>
        <fullName evidence="1">Uncharacterized protein</fullName>
    </submittedName>
</protein>
<dbReference type="EMBL" id="CP001738">
    <property type="protein sequence ID" value="ACY95658.1"/>
    <property type="molecule type" value="Genomic_DNA"/>
</dbReference>
<name>D1ADE8_THECD</name>
<dbReference type="AlphaFoldDB" id="D1ADE8"/>
<dbReference type="Proteomes" id="UP000001918">
    <property type="component" value="Chromosome"/>
</dbReference>
<sequence length="103" mass="10899">MRGAGRAMDAPRERDLQRVRLWALAQALRAHGFAVELAESDPLLVVSGGPGVLVQVRCQVRDDCGGELWFRSANGVMIAPADDARLHEAVVAVKGLAVPDAGA</sequence>
<evidence type="ECO:0000313" key="2">
    <source>
        <dbReference type="Proteomes" id="UP000001918"/>
    </source>
</evidence>
<gene>
    <name evidence="1" type="ordered locus">Tcur_0050</name>
</gene>
<accession>D1ADE8</accession>
<dbReference type="KEGG" id="tcu:Tcur_0050"/>
<keyword evidence="2" id="KW-1185">Reference proteome</keyword>